<sequence length="343" mass="38928">MKNNIYIMFMILFVSLTSCENQEWEFDNFEYQSVYFAYQYPVRTLTLGEDVFDTTLDNEYKSRILATLGGVYDNSKEVSIDFSVDNTLVSGLLFEQGGTLIEPMPENYYTLASNKMIIPKGEIVGGVEVQFTEAFFQDPLAIQKKYVIPIRMNSVVNADSILSGEALVSNPRRGVSEDWSVQPKDFVFYAVNYVNPWHGFYLRRGEDIIVGKNGNTALDQTIVRHEQYVEYDEVFGVNTKSLSKCDFQVVFKDAQGVNVYCDLILTFDEEGNCSVSTESTDFTASGNGKFIKDGEKNSWGNKDRDALYLNYEIDLSEMHVTTSDTLVMRNRGVNLETFSPVAQ</sequence>
<protein>
    <submittedName>
        <fullName evidence="3">DUF1735 domain-containing protein</fullName>
    </submittedName>
</protein>
<feature type="domain" description="BT-3987-like N-terminal" evidence="1">
    <location>
        <begin position="32"/>
        <end position="158"/>
    </location>
</feature>
<dbReference type="AlphaFoldDB" id="A0A8J6Q834"/>
<gene>
    <name evidence="3" type="ORF">ICJ84_06565</name>
</gene>
<accession>A0A8J6Q834</accession>
<evidence type="ECO:0000313" key="4">
    <source>
        <dbReference type="Proteomes" id="UP000602057"/>
    </source>
</evidence>
<evidence type="ECO:0000259" key="1">
    <source>
        <dbReference type="Pfam" id="PF08522"/>
    </source>
</evidence>
<dbReference type="Proteomes" id="UP000602057">
    <property type="component" value="Unassembled WGS sequence"/>
</dbReference>
<keyword evidence="4" id="KW-1185">Reference proteome</keyword>
<dbReference type="InterPro" id="IPR040580">
    <property type="entry name" value="DUF5627"/>
</dbReference>
<proteinExistence type="predicted"/>
<dbReference type="InterPro" id="IPR013728">
    <property type="entry name" value="BT_3987-like_N"/>
</dbReference>
<name>A0A8J6Q834_9FLAO</name>
<feature type="domain" description="DUF5627" evidence="2">
    <location>
        <begin position="196"/>
        <end position="332"/>
    </location>
</feature>
<evidence type="ECO:0000313" key="3">
    <source>
        <dbReference type="EMBL" id="MBD0835090.1"/>
    </source>
</evidence>
<dbReference type="EMBL" id="JACVXC010000002">
    <property type="protein sequence ID" value="MBD0835090.1"/>
    <property type="molecule type" value="Genomic_DNA"/>
</dbReference>
<dbReference type="PROSITE" id="PS51257">
    <property type="entry name" value="PROKAR_LIPOPROTEIN"/>
    <property type="match status" value="1"/>
</dbReference>
<dbReference type="Pfam" id="PF18620">
    <property type="entry name" value="DUF5627"/>
    <property type="match status" value="1"/>
</dbReference>
<organism evidence="3 4">
    <name type="scientific">Aestuariibaculum suncheonense</name>
    <dbReference type="NCBI Taxonomy" id="1028745"/>
    <lineage>
        <taxon>Bacteria</taxon>
        <taxon>Pseudomonadati</taxon>
        <taxon>Bacteroidota</taxon>
        <taxon>Flavobacteriia</taxon>
        <taxon>Flavobacteriales</taxon>
        <taxon>Flavobacteriaceae</taxon>
    </lineage>
</organism>
<reference evidence="3" key="2">
    <citation type="submission" date="2020-09" db="EMBL/GenBank/DDBJ databases">
        <authorList>
            <person name="Wu Z."/>
        </authorList>
    </citation>
    <scope>NUCLEOTIDE SEQUENCE</scope>
    <source>
        <strain evidence="3">SC17</strain>
    </source>
</reference>
<dbReference type="RefSeq" id="WP_188215583.1">
    <property type="nucleotide sequence ID" value="NZ_BAABGH010000010.1"/>
</dbReference>
<dbReference type="Gene3D" id="2.60.40.1740">
    <property type="entry name" value="hypothetical protein (bacova_03559)"/>
    <property type="match status" value="1"/>
</dbReference>
<comment type="caution">
    <text evidence="3">The sequence shown here is derived from an EMBL/GenBank/DDBJ whole genome shotgun (WGS) entry which is preliminary data.</text>
</comment>
<dbReference type="Gene3D" id="2.40.128.420">
    <property type="match status" value="1"/>
</dbReference>
<evidence type="ECO:0000259" key="2">
    <source>
        <dbReference type="Pfam" id="PF18620"/>
    </source>
</evidence>
<reference evidence="3" key="1">
    <citation type="journal article" date="2013" name="Int. J. Syst. Evol. Microbiol.">
        <title>Aestuariibaculum suncheonense gen. nov., sp. nov., a marine bacterium of the family Flavobacteriaceae isolated from a tidal flat and emended descriptions of the genera Gaetbulibacter and Tamlana.</title>
        <authorList>
            <person name="Jeong S.H."/>
            <person name="Park M.S."/>
            <person name="Jin H.M."/>
            <person name="Lee K."/>
            <person name="Park W."/>
            <person name="Jeon C.O."/>
        </authorList>
    </citation>
    <scope>NUCLEOTIDE SEQUENCE</scope>
    <source>
        <strain evidence="3">SC17</strain>
    </source>
</reference>
<dbReference type="Pfam" id="PF08522">
    <property type="entry name" value="BT_3987-like_N"/>
    <property type="match status" value="1"/>
</dbReference>